<dbReference type="GO" id="GO:0003824">
    <property type="term" value="F:catalytic activity"/>
    <property type="evidence" value="ECO:0007669"/>
    <property type="project" value="InterPro"/>
</dbReference>
<name>A0A157QN93_9BORD</name>
<accession>A0A157QN93</accession>
<dbReference type="Proteomes" id="UP000077037">
    <property type="component" value="Unassembled WGS sequence"/>
</dbReference>
<evidence type="ECO:0000256" key="1">
    <source>
        <dbReference type="ARBA" id="ARBA00001966"/>
    </source>
</evidence>
<evidence type="ECO:0000259" key="6">
    <source>
        <dbReference type="PROSITE" id="PS51918"/>
    </source>
</evidence>
<dbReference type="CDD" id="cd01335">
    <property type="entry name" value="Radical_SAM"/>
    <property type="match status" value="1"/>
</dbReference>
<feature type="domain" description="Radical SAM core" evidence="6">
    <location>
        <begin position="9"/>
        <end position="224"/>
    </location>
</feature>
<sequence length="329" mass="36797">MSVHALAASPKLSLAFLRMNNICNAKCEFCDVWKTPQVDADARIDMLALWRDLEQLNPSEVNVHGGEAFLSRDFFNILDINAKTPISITTNGTALSPKLLERIRSHGSFLKKFYVSIDHVDPLRNADSRGIRWLNSNLYPALRYLKQQIDDTIIIVNHVVSALNYDSIDRLLLAMRDVGVDSVNLIPIKDYPSLYLRPDQITTCMQKIDTLLAQGHIDRDLFMDGNYQIFGSSAQDYVRASQGVYNGATKSACAIPATSLFIDAVTGNVYPCDTTMYRPDPDQYVMGNVREQSLQAIWGGARFNAFRAKMFPAITCECINGCDPANSLR</sequence>
<dbReference type="PANTHER" id="PTHR11228:SF7">
    <property type="entry name" value="PQQA PEPTIDE CYCLASE"/>
    <property type="match status" value="1"/>
</dbReference>
<keyword evidence="3" id="KW-0479">Metal-binding</keyword>
<dbReference type="PROSITE" id="PS51918">
    <property type="entry name" value="RADICAL_SAM"/>
    <property type="match status" value="1"/>
</dbReference>
<protein>
    <submittedName>
        <fullName evidence="7">Pyrroloquinoline quinone biosynthesis protein PqqE</fullName>
    </submittedName>
</protein>
<evidence type="ECO:0000256" key="5">
    <source>
        <dbReference type="ARBA" id="ARBA00023014"/>
    </source>
</evidence>
<evidence type="ECO:0000256" key="4">
    <source>
        <dbReference type="ARBA" id="ARBA00023004"/>
    </source>
</evidence>
<dbReference type="InterPro" id="IPR023885">
    <property type="entry name" value="4Fe4S-binding_SPASM_dom"/>
</dbReference>
<dbReference type="InterPro" id="IPR050377">
    <property type="entry name" value="Radical_SAM_PqqE_MftC-like"/>
</dbReference>
<gene>
    <name evidence="7" type="ORF">SAMEA1982600_03758</name>
</gene>
<dbReference type="InterPro" id="IPR007197">
    <property type="entry name" value="rSAM"/>
</dbReference>
<dbReference type="InterPro" id="IPR013785">
    <property type="entry name" value="Aldolase_TIM"/>
</dbReference>
<dbReference type="AlphaFoldDB" id="A0A157QN93"/>
<dbReference type="GO" id="GO:0046872">
    <property type="term" value="F:metal ion binding"/>
    <property type="evidence" value="ECO:0007669"/>
    <property type="project" value="UniProtKB-KW"/>
</dbReference>
<dbReference type="SFLD" id="SFLDS00029">
    <property type="entry name" value="Radical_SAM"/>
    <property type="match status" value="1"/>
</dbReference>
<keyword evidence="2" id="KW-0949">S-adenosyl-L-methionine</keyword>
<reference evidence="7 8" key="1">
    <citation type="submission" date="2016-03" db="EMBL/GenBank/DDBJ databases">
        <authorList>
            <consortium name="Pathogen Informatics"/>
        </authorList>
    </citation>
    <scope>NUCLEOTIDE SEQUENCE [LARGE SCALE GENOMIC DNA]</scope>
    <source>
        <strain evidence="7 8">NCTC13364</strain>
    </source>
</reference>
<evidence type="ECO:0000256" key="2">
    <source>
        <dbReference type="ARBA" id="ARBA00022691"/>
    </source>
</evidence>
<dbReference type="Pfam" id="PF13186">
    <property type="entry name" value="SPASM"/>
    <property type="match status" value="1"/>
</dbReference>
<comment type="cofactor">
    <cofactor evidence="1">
        <name>[4Fe-4S] cluster</name>
        <dbReference type="ChEBI" id="CHEBI:49883"/>
    </cofactor>
</comment>
<keyword evidence="4" id="KW-0408">Iron</keyword>
<dbReference type="GO" id="GO:0051536">
    <property type="term" value="F:iron-sulfur cluster binding"/>
    <property type="evidence" value="ECO:0007669"/>
    <property type="project" value="UniProtKB-KW"/>
</dbReference>
<dbReference type="EMBL" id="FKBS01000025">
    <property type="protein sequence ID" value="SAI47046.1"/>
    <property type="molecule type" value="Genomic_DNA"/>
</dbReference>
<evidence type="ECO:0000313" key="8">
    <source>
        <dbReference type="Proteomes" id="UP000077037"/>
    </source>
</evidence>
<dbReference type="InterPro" id="IPR058240">
    <property type="entry name" value="rSAM_sf"/>
</dbReference>
<keyword evidence="5" id="KW-0411">Iron-sulfur</keyword>
<dbReference type="Pfam" id="PF04055">
    <property type="entry name" value="Radical_SAM"/>
    <property type="match status" value="1"/>
</dbReference>
<proteinExistence type="predicted"/>
<dbReference type="Gene3D" id="3.20.20.70">
    <property type="entry name" value="Aldolase class I"/>
    <property type="match status" value="1"/>
</dbReference>
<dbReference type="SFLD" id="SFLDG01067">
    <property type="entry name" value="SPASM/twitch_domain_containing"/>
    <property type="match status" value="1"/>
</dbReference>
<evidence type="ECO:0000313" key="7">
    <source>
        <dbReference type="EMBL" id="SAI47046.1"/>
    </source>
</evidence>
<dbReference type="PANTHER" id="PTHR11228">
    <property type="entry name" value="RADICAL SAM DOMAIN PROTEIN"/>
    <property type="match status" value="1"/>
</dbReference>
<dbReference type="CDD" id="cd21109">
    <property type="entry name" value="SPASM"/>
    <property type="match status" value="1"/>
</dbReference>
<evidence type="ECO:0000256" key="3">
    <source>
        <dbReference type="ARBA" id="ARBA00022723"/>
    </source>
</evidence>
<dbReference type="SUPFAM" id="SSF102114">
    <property type="entry name" value="Radical SAM enzymes"/>
    <property type="match status" value="1"/>
</dbReference>
<organism evidence="7 8">
    <name type="scientific">Bordetella ansorpii</name>
    <dbReference type="NCBI Taxonomy" id="288768"/>
    <lineage>
        <taxon>Bacteria</taxon>
        <taxon>Pseudomonadati</taxon>
        <taxon>Pseudomonadota</taxon>
        <taxon>Betaproteobacteria</taxon>
        <taxon>Burkholderiales</taxon>
        <taxon>Alcaligenaceae</taxon>
        <taxon>Bordetella</taxon>
    </lineage>
</organism>